<dbReference type="GO" id="GO:0043565">
    <property type="term" value="F:sequence-specific DNA binding"/>
    <property type="evidence" value="ECO:0007669"/>
    <property type="project" value="InterPro"/>
</dbReference>
<dbReference type="Pfam" id="PF00072">
    <property type="entry name" value="Response_reg"/>
    <property type="match status" value="1"/>
</dbReference>
<dbReference type="PROSITE" id="PS50110">
    <property type="entry name" value="RESPONSE_REGULATORY"/>
    <property type="match status" value="1"/>
</dbReference>
<dbReference type="GeneID" id="85015686"/>
<reference evidence="13 14" key="1">
    <citation type="submission" date="2020-08" db="EMBL/GenBank/DDBJ databases">
        <title>Genomic Encyclopedia of Type Strains, Phase IV (KMG-IV): sequencing the most valuable type-strain genomes for metagenomic binning, comparative biology and taxonomic classification.</title>
        <authorList>
            <person name="Goeker M."/>
        </authorList>
    </citation>
    <scope>NUCLEOTIDE SEQUENCE [LARGE SCALE GENOMIC DNA]</scope>
    <source>
        <strain evidence="13 14">DSM 17245</strain>
    </source>
</reference>
<evidence type="ECO:0000259" key="11">
    <source>
        <dbReference type="PROSITE" id="PS01124"/>
    </source>
</evidence>
<dbReference type="CDD" id="cd17536">
    <property type="entry name" value="REC_YesN-like"/>
    <property type="match status" value="1"/>
</dbReference>
<dbReference type="GO" id="GO:0000160">
    <property type="term" value="P:phosphorelay signal transduction system"/>
    <property type="evidence" value="ECO:0007669"/>
    <property type="project" value="UniProtKB-KW"/>
</dbReference>
<proteinExistence type="predicted"/>
<dbReference type="PANTHER" id="PTHR42713:SF3">
    <property type="entry name" value="TRANSCRIPTIONAL REGULATORY PROTEIN HPTR"/>
    <property type="match status" value="1"/>
</dbReference>
<evidence type="ECO:0000256" key="9">
    <source>
        <dbReference type="ARBA" id="ARBA00024867"/>
    </source>
</evidence>
<gene>
    <name evidence="13" type="ORF">HNQ46_002172</name>
</gene>
<dbReference type="PROSITE" id="PS01124">
    <property type="entry name" value="HTH_ARAC_FAMILY_2"/>
    <property type="match status" value="1"/>
</dbReference>
<dbReference type="InterPro" id="IPR041522">
    <property type="entry name" value="CdaR_GGDEF"/>
</dbReference>
<keyword evidence="5" id="KW-0902">Two-component regulatory system</keyword>
<evidence type="ECO:0000256" key="1">
    <source>
        <dbReference type="ARBA" id="ARBA00004496"/>
    </source>
</evidence>
<sequence length="541" mass="62476">MKKYSVLLVDDEEDVVEAIVQKIDWDRLGYSLAGYAKNGLEALEIAEEKPIDVVLTDIKMPYMDGLTLSHRLKELYPSIKIIIFSGFDEFEYAKEAIRLEAEEYMLKPVDAGELSRVFQKVHEALDQEFDEKQSIHRLKNYYLESLPILQESLYTSLIEGTLPQQDLESTLLDYQISLPGKYYAVVILHNSLSLSPEGINPLLITMSIRKLAEERLQKNWRPCFLTYLGHTLFIAQMDKESDSLKLTDDCEILCRMARHICKATVTAGIGKTVSNLMDLPLSYLGARDAVAYRVLYGRGKAIAISEIGLEGKEEHKVNKEIIDEERLLDIYRSIRMSSEEELDKCIDLYIENSRLESPSLQEYHFFLMDLVTNMHKFLLANQVDTGLIFPKEEDVYQKVQQFSLAELSQWMKEICKKMQIIIQEMRSDKTKSFVKKAVEHVHSHYMDKDLTVEALSQELHVSAAYFSTVFKRETGKSFINYLTDYRMEKALRLLMEEEEKTYIIAEAVGYSDPNYFSYAFKKKFGMSPSKYKSNSKGKEGL</sequence>
<evidence type="ECO:0000256" key="6">
    <source>
        <dbReference type="ARBA" id="ARBA00023015"/>
    </source>
</evidence>
<comment type="function">
    <text evidence="9">May play the central regulatory role in sporulation. It may be an element of the effector pathway responsible for the activation of sporulation genes in response to nutritional stress. Spo0A may act in concert with spo0H (a sigma factor) to control the expression of some genes that are critical to the sporulation process.</text>
</comment>
<dbReference type="SMART" id="SM00342">
    <property type="entry name" value="HTH_ARAC"/>
    <property type="match status" value="1"/>
</dbReference>
<dbReference type="SUPFAM" id="SSF52172">
    <property type="entry name" value="CheY-like"/>
    <property type="match status" value="1"/>
</dbReference>
<feature type="modified residue" description="4-aspartylphosphate" evidence="10">
    <location>
        <position position="57"/>
    </location>
</feature>
<dbReference type="GO" id="GO:0005737">
    <property type="term" value="C:cytoplasm"/>
    <property type="evidence" value="ECO:0007669"/>
    <property type="project" value="UniProtKB-SubCell"/>
</dbReference>
<evidence type="ECO:0000313" key="14">
    <source>
        <dbReference type="Proteomes" id="UP000522163"/>
    </source>
</evidence>
<keyword evidence="6" id="KW-0805">Transcription regulation</keyword>
<comment type="caution">
    <text evidence="13">The sequence shown here is derived from an EMBL/GenBank/DDBJ whole genome shotgun (WGS) entry which is preliminary data.</text>
</comment>
<protein>
    <recommendedName>
        <fullName evidence="2">Stage 0 sporulation protein A homolog</fullName>
    </recommendedName>
</protein>
<evidence type="ECO:0000256" key="7">
    <source>
        <dbReference type="ARBA" id="ARBA00023125"/>
    </source>
</evidence>
<dbReference type="RefSeq" id="WP_183684670.1">
    <property type="nucleotide sequence ID" value="NZ_JACHHH010000012.1"/>
</dbReference>
<dbReference type="Pfam" id="PF17853">
    <property type="entry name" value="GGDEF_2"/>
    <property type="match status" value="1"/>
</dbReference>
<dbReference type="InterPro" id="IPR011006">
    <property type="entry name" value="CheY-like_superfamily"/>
</dbReference>
<dbReference type="Gene3D" id="1.10.10.60">
    <property type="entry name" value="Homeodomain-like"/>
    <property type="match status" value="2"/>
</dbReference>
<dbReference type="InterPro" id="IPR018060">
    <property type="entry name" value="HTH_AraC"/>
</dbReference>
<evidence type="ECO:0000256" key="2">
    <source>
        <dbReference type="ARBA" id="ARBA00018672"/>
    </source>
</evidence>
<keyword evidence="4 10" id="KW-0597">Phosphoprotein</keyword>
<evidence type="ECO:0000313" key="13">
    <source>
        <dbReference type="EMBL" id="MBB6042176.1"/>
    </source>
</evidence>
<dbReference type="InterPro" id="IPR020449">
    <property type="entry name" value="Tscrpt_reg_AraC-type_HTH"/>
</dbReference>
<keyword evidence="8" id="KW-0804">Transcription</keyword>
<dbReference type="PRINTS" id="PR00032">
    <property type="entry name" value="HTHARAC"/>
</dbReference>
<dbReference type="Pfam" id="PF12833">
    <property type="entry name" value="HTH_18"/>
    <property type="match status" value="1"/>
</dbReference>
<comment type="subcellular location">
    <subcellularLocation>
        <location evidence="1">Cytoplasm</location>
    </subcellularLocation>
</comment>
<dbReference type="GO" id="GO:0003700">
    <property type="term" value="F:DNA-binding transcription factor activity"/>
    <property type="evidence" value="ECO:0007669"/>
    <property type="project" value="InterPro"/>
</dbReference>
<evidence type="ECO:0000259" key="12">
    <source>
        <dbReference type="PROSITE" id="PS50110"/>
    </source>
</evidence>
<dbReference type="InterPro" id="IPR001789">
    <property type="entry name" value="Sig_transdc_resp-reg_receiver"/>
</dbReference>
<organism evidence="13 14">
    <name type="scientific">Oribacterium sinus</name>
    <dbReference type="NCBI Taxonomy" id="237576"/>
    <lineage>
        <taxon>Bacteria</taxon>
        <taxon>Bacillati</taxon>
        <taxon>Bacillota</taxon>
        <taxon>Clostridia</taxon>
        <taxon>Lachnospirales</taxon>
        <taxon>Lachnospiraceae</taxon>
        <taxon>Oribacterium</taxon>
    </lineage>
</organism>
<evidence type="ECO:0000256" key="3">
    <source>
        <dbReference type="ARBA" id="ARBA00022490"/>
    </source>
</evidence>
<dbReference type="EMBL" id="JACHHH010000012">
    <property type="protein sequence ID" value="MBB6042176.1"/>
    <property type="molecule type" value="Genomic_DNA"/>
</dbReference>
<evidence type="ECO:0000256" key="10">
    <source>
        <dbReference type="PROSITE-ProRule" id="PRU00169"/>
    </source>
</evidence>
<dbReference type="Proteomes" id="UP000522163">
    <property type="component" value="Unassembled WGS sequence"/>
</dbReference>
<dbReference type="SMART" id="SM00448">
    <property type="entry name" value="REC"/>
    <property type="match status" value="1"/>
</dbReference>
<dbReference type="InterPro" id="IPR051552">
    <property type="entry name" value="HptR"/>
</dbReference>
<dbReference type="InterPro" id="IPR009057">
    <property type="entry name" value="Homeodomain-like_sf"/>
</dbReference>
<evidence type="ECO:0000256" key="4">
    <source>
        <dbReference type="ARBA" id="ARBA00022553"/>
    </source>
</evidence>
<keyword evidence="7" id="KW-0238">DNA-binding</keyword>
<dbReference type="AlphaFoldDB" id="A0A7W9SI07"/>
<feature type="domain" description="HTH araC/xylS-type" evidence="11">
    <location>
        <begin position="435"/>
        <end position="534"/>
    </location>
</feature>
<dbReference type="Gene3D" id="3.40.50.2300">
    <property type="match status" value="1"/>
</dbReference>
<evidence type="ECO:0000256" key="8">
    <source>
        <dbReference type="ARBA" id="ARBA00023163"/>
    </source>
</evidence>
<accession>A0A7W9SI07</accession>
<dbReference type="SUPFAM" id="SSF46689">
    <property type="entry name" value="Homeodomain-like"/>
    <property type="match status" value="2"/>
</dbReference>
<keyword evidence="3" id="KW-0963">Cytoplasm</keyword>
<feature type="domain" description="Response regulatory" evidence="12">
    <location>
        <begin position="5"/>
        <end position="122"/>
    </location>
</feature>
<evidence type="ECO:0000256" key="5">
    <source>
        <dbReference type="ARBA" id="ARBA00023012"/>
    </source>
</evidence>
<dbReference type="PANTHER" id="PTHR42713">
    <property type="entry name" value="HISTIDINE KINASE-RELATED"/>
    <property type="match status" value="1"/>
</dbReference>
<name>A0A7W9SI07_9FIRM</name>